<reference evidence="1" key="1">
    <citation type="submission" date="2022-01" db="EMBL/GenBank/DDBJ databases">
        <authorList>
            <person name="Wang Y."/>
        </authorList>
    </citation>
    <scope>NUCLEOTIDE SEQUENCE</scope>
    <source>
        <strain evidence="1">WB101</strain>
    </source>
</reference>
<dbReference type="PROSITE" id="PS51257">
    <property type="entry name" value="PROKAR_LIPOPROTEIN"/>
    <property type="match status" value="1"/>
</dbReference>
<dbReference type="EMBL" id="JAKLWS010000016">
    <property type="protein sequence ID" value="MCG2589481.1"/>
    <property type="molecule type" value="Genomic_DNA"/>
</dbReference>
<evidence type="ECO:0000313" key="1">
    <source>
        <dbReference type="EMBL" id="MCG2589481.1"/>
    </source>
</evidence>
<gene>
    <name evidence="1" type="ORF">L6773_12955</name>
</gene>
<dbReference type="RefSeq" id="WP_237854842.1">
    <property type="nucleotide sequence ID" value="NZ_JAKLWS010000016.1"/>
</dbReference>
<organism evidence="1 2">
    <name type="scientific">Rhodohalobacter sulfatireducens</name>
    <dbReference type="NCBI Taxonomy" id="2911366"/>
    <lineage>
        <taxon>Bacteria</taxon>
        <taxon>Pseudomonadati</taxon>
        <taxon>Balneolota</taxon>
        <taxon>Balneolia</taxon>
        <taxon>Balneolales</taxon>
        <taxon>Balneolaceae</taxon>
        <taxon>Rhodohalobacter</taxon>
    </lineage>
</organism>
<dbReference type="Proteomes" id="UP001165366">
    <property type="component" value="Unassembled WGS sequence"/>
</dbReference>
<proteinExistence type="predicted"/>
<comment type="caution">
    <text evidence="1">The sequence shown here is derived from an EMBL/GenBank/DDBJ whole genome shotgun (WGS) entry which is preliminary data.</text>
</comment>
<reference evidence="1" key="2">
    <citation type="submission" date="2024-05" db="EMBL/GenBank/DDBJ databases">
        <title>Rhodohalobacter halophilus gen. nov., sp. nov., a moderately halophilic member of the family Balneolaceae.</title>
        <authorList>
            <person name="Xia J."/>
        </authorList>
    </citation>
    <scope>NUCLEOTIDE SEQUENCE</scope>
    <source>
        <strain evidence="1">WB101</strain>
    </source>
</reference>
<name>A0ABS9KF43_9BACT</name>
<evidence type="ECO:0000313" key="2">
    <source>
        <dbReference type="Proteomes" id="UP001165366"/>
    </source>
</evidence>
<sequence>MYRYRSTIVLLISIVVLSIFLFSCKSGSSVNVEFEDGISIPVIDLLGEDLLNVLENDLGFPIYRGNNPPNVEARLLSASSAIGQATVMMQPTILETTNVPNDGIQPGGRFRDTLFRFSNQDNKNLTVDFDRIVLGSNPFLGENSHIIGEGKNFSVFGRQLDIVEQDTVVSVNFLSGTIDDNGIRDAFGGIIVIDDQGIGIFIPSGTGRVFTDGDGFAELEKWPSTGGVSIHKFDEGIDVMNQQSKESLKIE</sequence>
<keyword evidence="2" id="KW-1185">Reference proteome</keyword>
<accession>A0ABS9KF43</accession>
<protein>
    <submittedName>
        <fullName evidence="1">Uncharacterized protein</fullName>
    </submittedName>
</protein>